<dbReference type="EMBL" id="JAFBCL010000001">
    <property type="protein sequence ID" value="MBM7814405.1"/>
    <property type="molecule type" value="Genomic_DNA"/>
</dbReference>
<dbReference type="Proteomes" id="UP001195724">
    <property type="component" value="Unassembled WGS sequence"/>
</dbReference>
<proteinExistence type="predicted"/>
<evidence type="ECO:0000313" key="3">
    <source>
        <dbReference type="Proteomes" id="UP000671828"/>
    </source>
</evidence>
<dbReference type="InterPro" id="IPR027417">
    <property type="entry name" value="P-loop_NTPase"/>
</dbReference>
<reference evidence="1 4" key="1">
    <citation type="submission" date="2021-01" db="EMBL/GenBank/DDBJ databases">
        <title>Sequencing the genomes of 1000 actinobacteria strains.</title>
        <authorList>
            <person name="Klenk H.-P."/>
        </authorList>
    </citation>
    <scope>NUCLEOTIDE SEQUENCE [LARGE SCALE GENOMIC DNA]</scope>
    <source>
        <strain evidence="1 4">DSM 44581</strain>
    </source>
</reference>
<evidence type="ECO:0000313" key="1">
    <source>
        <dbReference type="EMBL" id="MBM7814405.1"/>
    </source>
</evidence>
<name>A0A8T8HVV8_9PSEU</name>
<sequence length="118" mass="13501">MSVVRLRGNSATTRLIFDGVAEADTLDDLSRLVDEIKTLQTSTSTSTGEFRHTRSTTYSWERALRIDQLRTLPDGQALLLYRNIPATIVKLDAWYEFPHADRLARLKQQAEHRMGRTP</sequence>
<keyword evidence="4" id="KW-1185">Reference proteome</keyword>
<dbReference type="EMBL" id="CP072788">
    <property type="protein sequence ID" value="QTR02715.1"/>
    <property type="molecule type" value="Genomic_DNA"/>
</dbReference>
<protein>
    <submittedName>
        <fullName evidence="2">Uncharacterized protein</fullName>
    </submittedName>
</protein>
<dbReference type="Gene3D" id="3.40.50.300">
    <property type="entry name" value="P-loop containing nucleotide triphosphate hydrolases"/>
    <property type="match status" value="1"/>
</dbReference>
<dbReference type="Proteomes" id="UP000671828">
    <property type="component" value="Chromosome"/>
</dbReference>
<gene>
    <name evidence="2" type="ORF">J7S33_27295</name>
    <name evidence="1" type="ORF">JOE68_005270</name>
</gene>
<dbReference type="AlphaFoldDB" id="A0A8T8HVV8"/>
<evidence type="ECO:0000313" key="2">
    <source>
        <dbReference type="EMBL" id="QTR02715.1"/>
    </source>
</evidence>
<evidence type="ECO:0000313" key="4">
    <source>
        <dbReference type="Proteomes" id="UP001195724"/>
    </source>
</evidence>
<accession>A0A8T8HVV8</accession>
<reference evidence="2" key="2">
    <citation type="submission" date="2021-04" db="EMBL/GenBank/DDBJ databases">
        <title>Saccharothrix algeriensis WGS.</title>
        <authorList>
            <person name="Stuskova K."/>
            <person name="Hakalova E."/>
            <person name="Tebbal A.B."/>
            <person name="Eichmeier A."/>
        </authorList>
    </citation>
    <scope>NUCLEOTIDE SEQUENCE</scope>
    <source>
        <strain evidence="2">NRRL B-24137</strain>
    </source>
</reference>
<organism evidence="2 3">
    <name type="scientific">Saccharothrix algeriensis</name>
    <dbReference type="NCBI Taxonomy" id="173560"/>
    <lineage>
        <taxon>Bacteria</taxon>
        <taxon>Bacillati</taxon>
        <taxon>Actinomycetota</taxon>
        <taxon>Actinomycetes</taxon>
        <taxon>Pseudonocardiales</taxon>
        <taxon>Pseudonocardiaceae</taxon>
        <taxon>Saccharothrix</taxon>
    </lineage>
</organism>
<dbReference type="RefSeq" id="WP_204844943.1">
    <property type="nucleotide sequence ID" value="NZ_JAFBCL010000001.1"/>
</dbReference>